<dbReference type="InterPro" id="IPR021345">
    <property type="entry name" value="DUF2961"/>
</dbReference>
<dbReference type="InParanoid" id="A0A263DA11"/>
<reference evidence="1 2" key="1">
    <citation type="submission" date="2017-07" db="EMBL/GenBank/DDBJ databases">
        <title>Amycolatopsis antarcticus sp. nov., isolated from the surface of an Antarcticus brown macroalga.</title>
        <authorList>
            <person name="Wang J."/>
            <person name="Leiva S."/>
            <person name="Huang J."/>
            <person name="Huang Y."/>
        </authorList>
    </citation>
    <scope>NUCLEOTIDE SEQUENCE [LARGE SCALE GENOMIC DNA]</scope>
    <source>
        <strain evidence="1 2">AU-G6</strain>
    </source>
</reference>
<proteinExistence type="predicted"/>
<comment type="caution">
    <text evidence="1">The sequence shown here is derived from an EMBL/GenBank/DDBJ whole genome shotgun (WGS) entry which is preliminary data.</text>
</comment>
<keyword evidence="2" id="KW-1185">Reference proteome</keyword>
<dbReference type="Proteomes" id="UP000242444">
    <property type="component" value="Unassembled WGS sequence"/>
</dbReference>
<organism evidence="1 2">
    <name type="scientific">Amycolatopsis antarctica</name>
    <dbReference type="NCBI Taxonomy" id="1854586"/>
    <lineage>
        <taxon>Bacteria</taxon>
        <taxon>Bacillati</taxon>
        <taxon>Actinomycetota</taxon>
        <taxon>Actinomycetes</taxon>
        <taxon>Pseudonocardiales</taxon>
        <taxon>Pseudonocardiaceae</taxon>
        <taxon>Amycolatopsis</taxon>
    </lineage>
</organism>
<dbReference type="Pfam" id="PF11175">
    <property type="entry name" value="DUF2961"/>
    <property type="match status" value="1"/>
</dbReference>
<evidence type="ECO:0000313" key="2">
    <source>
        <dbReference type="Proteomes" id="UP000242444"/>
    </source>
</evidence>
<evidence type="ECO:0000313" key="1">
    <source>
        <dbReference type="EMBL" id="OZM74215.1"/>
    </source>
</evidence>
<dbReference type="AlphaFoldDB" id="A0A263DA11"/>
<gene>
    <name evidence="1" type="ORF">CFN78_07475</name>
</gene>
<accession>A0A263DA11</accession>
<dbReference type="Gene3D" id="2.60.120.1390">
    <property type="match status" value="3"/>
</dbReference>
<dbReference type="EMBL" id="NKYE01000003">
    <property type="protein sequence ID" value="OZM74215.1"/>
    <property type="molecule type" value="Genomic_DNA"/>
</dbReference>
<protein>
    <recommendedName>
        <fullName evidence="3">DUF2961 domain-containing protein</fullName>
    </recommendedName>
</protein>
<evidence type="ECO:0008006" key="3">
    <source>
        <dbReference type="Google" id="ProtNLM"/>
    </source>
</evidence>
<sequence>MPECEGVLVVPRKSPAPERRRNTRRLAALWLPLLAVIGLVIAPAQATGAPALPQAATAGKGPVGWDTYRSLDGLARMRPGEQLKQFSSFDRAGGNDDGFEGTYSCLRNETDGRCVLAEAAGPGEISTMWFTYSPDSIAAIGAITVEIDGEVVLEGSLQDIVNGAKGAPFVWPLVGNSADTMGGSVIKVPMPYTKSMRVTTQNNPHFYHVTYRQFADAEGVTAFDPADQATDVVEGMRGYGVWDPKPAAQGAEAQATDLAIAAGANQSVPVTAGPRSISELRLRLPQVVTSPQVYDDGRAYGPGGSGFSAAVAENNEGVRITRRYDPKIADQRATVAVEGQPAGEWTHGASVPEAWADQAIEVAPAVTAGKSRIRVENAFVSSSLDVNEFRYDVHSKVGGEWIRTDVLDVGPNHANEEAAHEYTIGGQRWEGLGVFRYPVDPAAVTTSDAILEGLRLRITFDGQTTVDSPIGEFFGSGLGKYESRTLTHSIDTTENGAFTSWWPMPYAENAVVELVNESGVEITGGSLTLTSAPDASLPGALAPGGPLGHFHATHDRGDAVQGEEWKFLAAEGKGVFYGVSASMRGKMPAEVNQLAFLEGDERVYVDGSKSPSVIGTGSEDFYESGWYFMDAEAGSREAVPYAMPLAGAVGSESEADGCAQRCLGAYRLMIADAVPFGSGIEFDIEHGPDSDIAADYGSTSFWYGQSTPNVTETDAIDLGDDASRTEHGYQAAGETRGTLESTFEGKGDRTPVAGATSSATGAVSFTAAVSEDNDGLRLHRVSDQGEAFQRAAVFVDDQPAGEWYQPLGNASSRWLEDAFDVPAALTKGKSGVTVRVEPVGGAPAWSASSYRMLSLNGPVAAEAADRD</sequence>
<dbReference type="OrthoDB" id="2518538at2"/>
<name>A0A263DA11_9PSEU</name>